<dbReference type="AlphaFoldDB" id="A0A8T0XDW5"/>
<dbReference type="InterPro" id="IPR032675">
    <property type="entry name" value="LRR_dom_sf"/>
</dbReference>
<dbReference type="Pfam" id="PF00646">
    <property type="entry name" value="F-box"/>
    <property type="match status" value="1"/>
</dbReference>
<organism evidence="2 3">
    <name type="scientific">Panicum virgatum</name>
    <name type="common">Blackwell switchgrass</name>
    <dbReference type="NCBI Taxonomy" id="38727"/>
    <lineage>
        <taxon>Eukaryota</taxon>
        <taxon>Viridiplantae</taxon>
        <taxon>Streptophyta</taxon>
        <taxon>Embryophyta</taxon>
        <taxon>Tracheophyta</taxon>
        <taxon>Spermatophyta</taxon>
        <taxon>Magnoliopsida</taxon>
        <taxon>Liliopsida</taxon>
        <taxon>Poales</taxon>
        <taxon>Poaceae</taxon>
        <taxon>PACMAD clade</taxon>
        <taxon>Panicoideae</taxon>
        <taxon>Panicodae</taxon>
        <taxon>Paniceae</taxon>
        <taxon>Panicinae</taxon>
        <taxon>Panicum</taxon>
        <taxon>Panicum sect. Hiantes</taxon>
    </lineage>
</organism>
<feature type="domain" description="F-box" evidence="1">
    <location>
        <begin position="56"/>
        <end position="92"/>
    </location>
</feature>
<reference evidence="2" key="1">
    <citation type="submission" date="2020-05" db="EMBL/GenBank/DDBJ databases">
        <title>WGS assembly of Panicum virgatum.</title>
        <authorList>
            <person name="Lovell J.T."/>
            <person name="Jenkins J."/>
            <person name="Shu S."/>
            <person name="Juenger T.E."/>
            <person name="Schmutz J."/>
        </authorList>
    </citation>
    <scope>NUCLEOTIDE SEQUENCE</scope>
    <source>
        <strain evidence="2">AP13</strain>
    </source>
</reference>
<dbReference type="SUPFAM" id="SSF52047">
    <property type="entry name" value="RNI-like"/>
    <property type="match status" value="1"/>
</dbReference>
<dbReference type="CDD" id="cd22160">
    <property type="entry name" value="F-box_AtFBL13-like"/>
    <property type="match status" value="1"/>
</dbReference>
<dbReference type="InterPro" id="IPR006566">
    <property type="entry name" value="FBD"/>
</dbReference>
<dbReference type="PANTHER" id="PTHR32141:SF40">
    <property type="entry name" value="OS06G0492900 PROTEIN"/>
    <property type="match status" value="1"/>
</dbReference>
<dbReference type="Proteomes" id="UP000823388">
    <property type="component" value="Chromosome 1K"/>
</dbReference>
<dbReference type="InterPro" id="IPR036047">
    <property type="entry name" value="F-box-like_dom_sf"/>
</dbReference>
<dbReference type="SMART" id="SM00579">
    <property type="entry name" value="FBD"/>
    <property type="match status" value="1"/>
</dbReference>
<dbReference type="InterPro" id="IPR055411">
    <property type="entry name" value="LRR_FXL15/At3g58940/PEG3-like"/>
</dbReference>
<dbReference type="InterPro" id="IPR001810">
    <property type="entry name" value="F-box_dom"/>
</dbReference>
<evidence type="ECO:0000313" key="2">
    <source>
        <dbReference type="EMBL" id="KAG2658240.1"/>
    </source>
</evidence>
<accession>A0A8T0XDW5</accession>
<sequence>MDVDIAKTLVPSLNFFGMDETVLTLTKSAFINLPHPPAANAAPLSGAVPARAPDGVDRISLLPAGILRNIVSRLPVKDAARTTMLSTRWRRVWHTTPLVLVDAHLLPVAGTTGSIHRASTSSFRLGAVPPERDLSSAPCGLANAVTSVLAAHPGPFCCVYLTGTPMAPHRDELALWFQHLFAKGTQELFFINCVKKFDTDVLLPATIFRCTSLTKLYIGFWRLPETATLKGAAGFPYLQELGLFSLIMKDEDLIFVLNRCPVLVKLLIVGSRWPVCLRIQCHSLRCVEVCEGIASEITVVHASHLERLLMWDAWGAGGFTNLSFKVKIGHAPKLRFLGFLVPGMHKLEIGNTVIKAETKASPNTTVLSVQMLAVQIKLGTRIEAKMLPSYLRCFPNVETLYVQSENDDIKLCGPQSTGTGKLNLKFWREVGPIECVQRHIKKVVLREFRGTRSELDFLKFIAEHAQVLEKMVIVLAHGNSPTDSVGTNLRTKMASANWANPRCELMIFQTLFHQQGTAWCYLAAFDLSNPDPFDISKCVDMTCQSQKCAVPKSTCKALFETIGNVSFEE</sequence>
<name>A0A8T0XDW5_PANVG</name>
<protein>
    <recommendedName>
        <fullName evidence="1">F-box domain-containing protein</fullName>
    </recommendedName>
</protein>
<dbReference type="SUPFAM" id="SSF81383">
    <property type="entry name" value="F-box domain"/>
    <property type="match status" value="1"/>
</dbReference>
<dbReference type="PROSITE" id="PS50181">
    <property type="entry name" value="FBOX"/>
    <property type="match status" value="1"/>
</dbReference>
<comment type="caution">
    <text evidence="2">The sequence shown here is derived from an EMBL/GenBank/DDBJ whole genome shotgun (WGS) entry which is preliminary data.</text>
</comment>
<dbReference type="OrthoDB" id="666837at2759"/>
<dbReference type="PANTHER" id="PTHR32141">
    <property type="match status" value="1"/>
</dbReference>
<dbReference type="Gene3D" id="3.80.10.10">
    <property type="entry name" value="Ribonuclease Inhibitor"/>
    <property type="match status" value="1"/>
</dbReference>
<gene>
    <name evidence="2" type="ORF">PVAP13_1KG253000</name>
</gene>
<evidence type="ECO:0000313" key="3">
    <source>
        <dbReference type="Proteomes" id="UP000823388"/>
    </source>
</evidence>
<dbReference type="InterPro" id="IPR055302">
    <property type="entry name" value="F-box_dom-containing"/>
</dbReference>
<dbReference type="Pfam" id="PF08387">
    <property type="entry name" value="FBD"/>
    <property type="match status" value="1"/>
</dbReference>
<proteinExistence type="predicted"/>
<keyword evidence="3" id="KW-1185">Reference proteome</keyword>
<evidence type="ECO:0000259" key="1">
    <source>
        <dbReference type="PROSITE" id="PS50181"/>
    </source>
</evidence>
<dbReference type="Pfam" id="PF24758">
    <property type="entry name" value="LRR_At5g56370"/>
    <property type="match status" value="1"/>
</dbReference>
<dbReference type="EMBL" id="CM029037">
    <property type="protein sequence ID" value="KAG2658240.1"/>
    <property type="molecule type" value="Genomic_DNA"/>
</dbReference>
<dbReference type="InterPro" id="IPR053781">
    <property type="entry name" value="F-box_AtFBL13-like"/>
</dbReference>